<feature type="transmembrane region" description="Helical" evidence="1">
    <location>
        <begin position="14"/>
        <end position="34"/>
    </location>
</feature>
<evidence type="ECO:0000313" key="2">
    <source>
        <dbReference type="EMBL" id="MDN4174573.1"/>
    </source>
</evidence>
<gene>
    <name evidence="2" type="ORF">QWY28_16550</name>
</gene>
<dbReference type="SUPFAM" id="SSF52540">
    <property type="entry name" value="P-loop containing nucleoside triphosphate hydrolases"/>
    <property type="match status" value="1"/>
</dbReference>
<dbReference type="Gene3D" id="3.40.50.300">
    <property type="entry name" value="P-loop containing nucleotide triphosphate hydrolases"/>
    <property type="match status" value="1"/>
</dbReference>
<dbReference type="InterPro" id="IPR050445">
    <property type="entry name" value="Bact_polysacc_biosynth/exp"/>
</dbReference>
<evidence type="ECO:0000313" key="3">
    <source>
        <dbReference type="Proteomes" id="UP001168620"/>
    </source>
</evidence>
<proteinExistence type="predicted"/>
<accession>A0ABT8FIR4</accession>
<keyword evidence="3" id="KW-1185">Reference proteome</keyword>
<dbReference type="EMBL" id="JAUHJQ010000007">
    <property type="protein sequence ID" value="MDN4174573.1"/>
    <property type="molecule type" value="Genomic_DNA"/>
</dbReference>
<dbReference type="PANTHER" id="PTHR32309:SF31">
    <property type="entry name" value="CAPSULAR EXOPOLYSACCHARIDE FAMILY"/>
    <property type="match status" value="1"/>
</dbReference>
<sequence>MDLREYLLLLLRRWPSFVLAFASIVALGVGASLLMEPTYEASASVYVSADPVRVEAAAGSQGDFESALSAQERGDELVAERLKSYAMAINSEAVLLPVIEELDLGGEAQFGALNRRVSAEVVSDSRVIEVTVTDRTAGGAADVANGIVASLPSAVARLDGARGPQASLAQFAVLQRALPPQDRVSPNLKLNGALALVLGLFAGALAAVLTETFDNRLRRGSQVSASGARHLGSLPELKERVRATLLVPDEQPPEVRNLFTRLAVDVRIAAGPGPLRLLVTSPREGSGTTSVAANLAARLAAAGEQVLYVDTDTSDRSFSRVAGLADGTGLSDVVAGNSELETSLTFWQPGGFTVLPHGRSTVNAADLLGGASFRSLLETADRIFDAVVLDAPTMRHSPEAGLLLREVPNVLLVVGARRTRRAEFRAAIEAVQRSGATVVGSVLTRATRSTTIATAAEEHEAPEAVAR</sequence>
<protein>
    <submittedName>
        <fullName evidence="2">Uncharacterized protein</fullName>
    </submittedName>
</protein>
<evidence type="ECO:0000256" key="1">
    <source>
        <dbReference type="SAM" id="Phobius"/>
    </source>
</evidence>
<dbReference type="RefSeq" id="WP_300953666.1">
    <property type="nucleotide sequence ID" value="NZ_JAUHJQ010000007.1"/>
</dbReference>
<keyword evidence="1" id="KW-0812">Transmembrane</keyword>
<organism evidence="2 3">
    <name type="scientific">Nocardioides oceani</name>
    <dbReference type="NCBI Taxonomy" id="3058369"/>
    <lineage>
        <taxon>Bacteria</taxon>
        <taxon>Bacillati</taxon>
        <taxon>Actinomycetota</taxon>
        <taxon>Actinomycetes</taxon>
        <taxon>Propionibacteriales</taxon>
        <taxon>Nocardioidaceae</taxon>
        <taxon>Nocardioides</taxon>
    </lineage>
</organism>
<name>A0ABT8FIR4_9ACTN</name>
<comment type="caution">
    <text evidence="2">The sequence shown here is derived from an EMBL/GenBank/DDBJ whole genome shotgun (WGS) entry which is preliminary data.</text>
</comment>
<feature type="transmembrane region" description="Helical" evidence="1">
    <location>
        <begin position="190"/>
        <end position="209"/>
    </location>
</feature>
<reference evidence="2" key="1">
    <citation type="submission" date="2023-06" db="EMBL/GenBank/DDBJ databases">
        <title>Draft genome sequence of Nocardioides sp. SOB77.</title>
        <authorList>
            <person name="Zhang G."/>
        </authorList>
    </citation>
    <scope>NUCLEOTIDE SEQUENCE</scope>
    <source>
        <strain evidence="2">SOB77</strain>
    </source>
</reference>
<dbReference type="PANTHER" id="PTHR32309">
    <property type="entry name" value="TYROSINE-PROTEIN KINASE"/>
    <property type="match status" value="1"/>
</dbReference>
<keyword evidence="1" id="KW-1133">Transmembrane helix</keyword>
<dbReference type="Proteomes" id="UP001168620">
    <property type="component" value="Unassembled WGS sequence"/>
</dbReference>
<dbReference type="InterPro" id="IPR027417">
    <property type="entry name" value="P-loop_NTPase"/>
</dbReference>
<keyword evidence="1" id="KW-0472">Membrane</keyword>